<dbReference type="Pfam" id="PF00781">
    <property type="entry name" value="DAGK_cat"/>
    <property type="match status" value="1"/>
</dbReference>
<evidence type="ECO:0000256" key="10">
    <source>
        <dbReference type="ARBA" id="ARBA00023209"/>
    </source>
</evidence>
<dbReference type="AlphaFoldDB" id="A0A1H5U6F8"/>
<reference evidence="13 14" key="1">
    <citation type="submission" date="2016-10" db="EMBL/GenBank/DDBJ databases">
        <authorList>
            <person name="de Groot N.N."/>
        </authorList>
    </citation>
    <scope>NUCLEOTIDE SEQUENCE [LARGE SCALE GENOMIC DNA]</scope>
    <source>
        <strain evidence="13 14">AR32</strain>
    </source>
</reference>
<keyword evidence="8" id="KW-0460">Magnesium</keyword>
<keyword evidence="2" id="KW-0444">Lipid biosynthesis</keyword>
<evidence type="ECO:0000256" key="11">
    <source>
        <dbReference type="ARBA" id="ARBA00023264"/>
    </source>
</evidence>
<dbReference type="PANTHER" id="PTHR12358:SF106">
    <property type="entry name" value="LIPID KINASE YEGS"/>
    <property type="match status" value="1"/>
</dbReference>
<dbReference type="InterPro" id="IPR001206">
    <property type="entry name" value="Diacylglycerol_kinase_cat_dom"/>
</dbReference>
<evidence type="ECO:0000256" key="1">
    <source>
        <dbReference type="ARBA" id="ARBA00001946"/>
    </source>
</evidence>
<dbReference type="SMART" id="SM00046">
    <property type="entry name" value="DAGKc"/>
    <property type="match status" value="1"/>
</dbReference>
<dbReference type="InterPro" id="IPR050187">
    <property type="entry name" value="Lipid_Phosphate_FormReg"/>
</dbReference>
<evidence type="ECO:0000313" key="13">
    <source>
        <dbReference type="EMBL" id="SEF70695.1"/>
    </source>
</evidence>
<dbReference type="PANTHER" id="PTHR12358">
    <property type="entry name" value="SPHINGOSINE KINASE"/>
    <property type="match status" value="1"/>
</dbReference>
<evidence type="ECO:0000256" key="8">
    <source>
        <dbReference type="ARBA" id="ARBA00022842"/>
    </source>
</evidence>
<keyword evidence="11" id="KW-1208">Phospholipid metabolism</keyword>
<comment type="cofactor">
    <cofactor evidence="1">
        <name>Mg(2+)</name>
        <dbReference type="ChEBI" id="CHEBI:18420"/>
    </cofactor>
</comment>
<dbReference type="GO" id="GO:0016301">
    <property type="term" value="F:kinase activity"/>
    <property type="evidence" value="ECO:0007669"/>
    <property type="project" value="UniProtKB-KW"/>
</dbReference>
<organism evidence="13 14">
    <name type="scientific">Xylanibacter ruminicola</name>
    <name type="common">Prevotella ruminicola</name>
    <dbReference type="NCBI Taxonomy" id="839"/>
    <lineage>
        <taxon>Bacteria</taxon>
        <taxon>Pseudomonadati</taxon>
        <taxon>Bacteroidota</taxon>
        <taxon>Bacteroidia</taxon>
        <taxon>Bacteroidales</taxon>
        <taxon>Prevotellaceae</taxon>
        <taxon>Xylanibacter</taxon>
    </lineage>
</organism>
<keyword evidence="10" id="KW-0594">Phospholipid biosynthesis</keyword>
<evidence type="ECO:0000313" key="14">
    <source>
        <dbReference type="Proteomes" id="UP000236735"/>
    </source>
</evidence>
<keyword evidence="4" id="KW-0479">Metal-binding</keyword>
<dbReference type="GO" id="GO:0005524">
    <property type="term" value="F:ATP binding"/>
    <property type="evidence" value="ECO:0007669"/>
    <property type="project" value="UniProtKB-KW"/>
</dbReference>
<name>A0A1H5U6F8_XYLRU</name>
<keyword evidence="3" id="KW-0808">Transferase</keyword>
<dbReference type="Proteomes" id="UP000236735">
    <property type="component" value="Unassembled WGS sequence"/>
</dbReference>
<dbReference type="EMBL" id="FNUV01000003">
    <property type="protein sequence ID" value="SEF70695.1"/>
    <property type="molecule type" value="Genomic_DNA"/>
</dbReference>
<dbReference type="InterPro" id="IPR017438">
    <property type="entry name" value="ATP-NAD_kinase_N"/>
</dbReference>
<sequence>MRFFRLFSYFCTQNMTEKKKITFILNPISGTHSKDEIPAMIEQMLNKELYEPSIRFTEYAGHAAEIAKKCADEGDDVVVAVGGDGTVNEVARSLIHTDTALAIIPCGSGNGLARHLCLPLDVKKSIGIINQYKVEAFDYGVINELPFFCTCGMGFDAFISLKFAEAGKRGPITYVENVLKEGLKYQPATYEVEDETGAKKYKAFLIACANASQYGNNAYIAPGATMKDGEMDVIIMEPFDVLDAPQIAADLFMKTLANNSKIKTFRTKQLHIHRKEPGAIHFDGDPIMTGTDIDVRIESGGIKIVTNPEATEDDGQPNPVLNAFSDFFNNINNVREDIEKRGKRIQRVNKVMLRRLTKL</sequence>
<evidence type="ECO:0000256" key="3">
    <source>
        <dbReference type="ARBA" id="ARBA00022679"/>
    </source>
</evidence>
<keyword evidence="7" id="KW-0067">ATP-binding</keyword>
<evidence type="ECO:0000256" key="4">
    <source>
        <dbReference type="ARBA" id="ARBA00022723"/>
    </source>
</evidence>
<dbReference type="NCBIfam" id="TIGR00147">
    <property type="entry name" value="YegS/Rv2252/BmrU family lipid kinase"/>
    <property type="match status" value="1"/>
</dbReference>
<protein>
    <submittedName>
        <fullName evidence="13">Lipid kinase, YegS/Rv2252/BmrU family</fullName>
    </submittedName>
</protein>
<accession>A0A1H5U6F8</accession>
<dbReference type="InterPro" id="IPR016064">
    <property type="entry name" value="NAD/diacylglycerol_kinase_sf"/>
</dbReference>
<dbReference type="GO" id="GO:0005886">
    <property type="term" value="C:plasma membrane"/>
    <property type="evidence" value="ECO:0007669"/>
    <property type="project" value="TreeGrafter"/>
</dbReference>
<dbReference type="Gene3D" id="2.60.200.40">
    <property type="match status" value="1"/>
</dbReference>
<dbReference type="InterPro" id="IPR005218">
    <property type="entry name" value="Diacylglycerol/lipid_kinase"/>
</dbReference>
<dbReference type="Gene3D" id="3.40.50.10330">
    <property type="entry name" value="Probable inorganic polyphosphate/atp-NAD kinase, domain 1"/>
    <property type="match status" value="1"/>
</dbReference>
<keyword evidence="5" id="KW-0547">Nucleotide-binding</keyword>
<evidence type="ECO:0000256" key="9">
    <source>
        <dbReference type="ARBA" id="ARBA00023098"/>
    </source>
</evidence>
<dbReference type="Pfam" id="PF19279">
    <property type="entry name" value="YegS_C"/>
    <property type="match status" value="1"/>
</dbReference>
<keyword evidence="6 13" id="KW-0418">Kinase</keyword>
<proteinExistence type="predicted"/>
<evidence type="ECO:0000256" key="5">
    <source>
        <dbReference type="ARBA" id="ARBA00022741"/>
    </source>
</evidence>
<dbReference type="InterPro" id="IPR045540">
    <property type="entry name" value="YegS/DAGK_C"/>
</dbReference>
<evidence type="ECO:0000256" key="2">
    <source>
        <dbReference type="ARBA" id="ARBA00022516"/>
    </source>
</evidence>
<evidence type="ECO:0000256" key="7">
    <source>
        <dbReference type="ARBA" id="ARBA00022840"/>
    </source>
</evidence>
<dbReference type="GO" id="GO:0046872">
    <property type="term" value="F:metal ion binding"/>
    <property type="evidence" value="ECO:0007669"/>
    <property type="project" value="UniProtKB-KW"/>
</dbReference>
<evidence type="ECO:0000256" key="6">
    <source>
        <dbReference type="ARBA" id="ARBA00022777"/>
    </source>
</evidence>
<gene>
    <name evidence="13" type="ORF">SAMN05216354_1276</name>
</gene>
<dbReference type="GO" id="GO:0008654">
    <property type="term" value="P:phospholipid biosynthetic process"/>
    <property type="evidence" value="ECO:0007669"/>
    <property type="project" value="UniProtKB-KW"/>
</dbReference>
<evidence type="ECO:0000259" key="12">
    <source>
        <dbReference type="PROSITE" id="PS50146"/>
    </source>
</evidence>
<feature type="domain" description="DAGKc" evidence="12">
    <location>
        <begin position="16"/>
        <end position="146"/>
    </location>
</feature>
<dbReference type="SUPFAM" id="SSF111331">
    <property type="entry name" value="NAD kinase/diacylglycerol kinase-like"/>
    <property type="match status" value="1"/>
</dbReference>
<keyword evidence="9" id="KW-0443">Lipid metabolism</keyword>
<dbReference type="PROSITE" id="PS50146">
    <property type="entry name" value="DAGK"/>
    <property type="match status" value="1"/>
</dbReference>